<feature type="compositionally biased region" description="Basic and acidic residues" evidence="1">
    <location>
        <begin position="1"/>
        <end position="21"/>
    </location>
</feature>
<comment type="caution">
    <text evidence="3">The sequence shown here is derived from an EMBL/GenBank/DDBJ whole genome shotgun (WGS) entry which is preliminary data.</text>
</comment>
<evidence type="ECO:0008006" key="5">
    <source>
        <dbReference type="Google" id="ProtNLM"/>
    </source>
</evidence>
<protein>
    <recommendedName>
        <fullName evidence="5">SPOR domain-containing protein</fullName>
    </recommendedName>
</protein>
<keyword evidence="2" id="KW-0812">Transmembrane</keyword>
<dbReference type="AlphaFoldDB" id="A0A0F3IS57"/>
<feature type="transmembrane region" description="Helical" evidence="2">
    <location>
        <begin position="24"/>
        <end position="45"/>
    </location>
</feature>
<feature type="region of interest" description="Disordered" evidence="1">
    <location>
        <begin position="92"/>
        <end position="162"/>
    </location>
</feature>
<name>A0A0F3IS57_9PROT</name>
<reference evidence="3 4" key="1">
    <citation type="submission" date="2015-03" db="EMBL/GenBank/DDBJ databases">
        <title>Draft genome sequence of Elstera litoralis.</title>
        <authorList>
            <person name="Rahalkar M.C."/>
            <person name="Dhakephalkar P.K."/>
            <person name="Pore S.D."/>
            <person name="Arora P."/>
            <person name="Kapse N.G."/>
            <person name="Pandit P.S."/>
        </authorList>
    </citation>
    <scope>NUCLEOTIDE SEQUENCE [LARGE SCALE GENOMIC DNA]</scope>
    <source>
        <strain evidence="3 4">Dia-1</strain>
    </source>
</reference>
<keyword evidence="2" id="KW-0472">Membrane</keyword>
<proteinExistence type="predicted"/>
<evidence type="ECO:0000313" key="3">
    <source>
        <dbReference type="EMBL" id="KJV08429.1"/>
    </source>
</evidence>
<sequence length="162" mass="16733">MQQDFDPRDLEPALPSEEPKGRRWLPATIALVALGGFSGIVWYAYNQGASTSNGGAVPLVQADAGPLKSRPTDPGGLEVPNQDKLILNGQAVDGAPGKVERMLPPPEAPMAKPALAATPTSAQPQIATATPPALTGARPQAPAQQASPILVPNQQQANAVPR</sequence>
<gene>
    <name evidence="3" type="ORF">VZ95_17865</name>
</gene>
<dbReference type="EMBL" id="LAJY01000586">
    <property type="protein sequence ID" value="KJV08429.1"/>
    <property type="molecule type" value="Genomic_DNA"/>
</dbReference>
<feature type="region of interest" description="Disordered" evidence="1">
    <location>
        <begin position="1"/>
        <end position="22"/>
    </location>
</feature>
<evidence type="ECO:0000256" key="2">
    <source>
        <dbReference type="SAM" id="Phobius"/>
    </source>
</evidence>
<feature type="compositionally biased region" description="Polar residues" evidence="1">
    <location>
        <begin position="152"/>
        <end position="162"/>
    </location>
</feature>
<evidence type="ECO:0000313" key="4">
    <source>
        <dbReference type="Proteomes" id="UP000033774"/>
    </source>
</evidence>
<accession>A0A0F3IS57</accession>
<feature type="region of interest" description="Disordered" evidence="1">
    <location>
        <begin position="62"/>
        <end position="81"/>
    </location>
</feature>
<feature type="compositionally biased region" description="Low complexity" evidence="1">
    <location>
        <begin position="116"/>
        <end position="148"/>
    </location>
</feature>
<organism evidence="3 4">
    <name type="scientific">Elstera litoralis</name>
    <dbReference type="NCBI Taxonomy" id="552518"/>
    <lineage>
        <taxon>Bacteria</taxon>
        <taxon>Pseudomonadati</taxon>
        <taxon>Pseudomonadota</taxon>
        <taxon>Alphaproteobacteria</taxon>
        <taxon>Rhodospirillales</taxon>
        <taxon>Rhodospirillaceae</taxon>
        <taxon>Elstera</taxon>
    </lineage>
</organism>
<keyword evidence="4" id="KW-1185">Reference proteome</keyword>
<evidence type="ECO:0000256" key="1">
    <source>
        <dbReference type="SAM" id="MobiDB-lite"/>
    </source>
</evidence>
<keyword evidence="2" id="KW-1133">Transmembrane helix</keyword>
<dbReference type="Proteomes" id="UP000033774">
    <property type="component" value="Unassembled WGS sequence"/>
</dbReference>
<feature type="non-terminal residue" evidence="3">
    <location>
        <position position="162"/>
    </location>
</feature>